<dbReference type="AlphaFoldDB" id="A0A841BJJ9"/>
<evidence type="ECO:0000313" key="2">
    <source>
        <dbReference type="EMBL" id="MBB5867805.1"/>
    </source>
</evidence>
<reference evidence="2 3" key="1">
    <citation type="submission" date="2020-08" db="EMBL/GenBank/DDBJ databases">
        <title>Sequencing the genomes of 1000 actinobacteria strains.</title>
        <authorList>
            <person name="Klenk H.-P."/>
        </authorList>
    </citation>
    <scope>NUCLEOTIDE SEQUENCE [LARGE SCALE GENOMIC DNA]</scope>
    <source>
        <strain evidence="2 3">DSM 45362</strain>
    </source>
</reference>
<feature type="transmembrane region" description="Helical" evidence="1">
    <location>
        <begin position="18"/>
        <end position="38"/>
    </location>
</feature>
<accession>A0A841BJJ9</accession>
<evidence type="ECO:0000256" key="1">
    <source>
        <dbReference type="SAM" id="Phobius"/>
    </source>
</evidence>
<evidence type="ECO:0000313" key="3">
    <source>
        <dbReference type="Proteomes" id="UP000587527"/>
    </source>
</evidence>
<sequence>MVIVEEPVRRQPSRWRDLLLAGAIFGAGMAVVSMGRLAVVHPDLFFFAAIGSWLASLITVTLALGWKSVLGTAAVALVSFCALLLPAFTVQDAVLSTRGERITATVVGSDETATGYGDHRVLTLAGPDGTVLPGLLEVPDGVTVGPTVEVVADPAGWVHPKLAADVPEELSPAGGIMVTVIIVALCFGLLMLACFVAIFSERRHPSA</sequence>
<proteinExistence type="predicted"/>
<dbReference type="Proteomes" id="UP000587527">
    <property type="component" value="Unassembled WGS sequence"/>
</dbReference>
<keyword evidence="1" id="KW-0472">Membrane</keyword>
<feature type="transmembrane region" description="Helical" evidence="1">
    <location>
        <begin position="44"/>
        <end position="64"/>
    </location>
</feature>
<keyword evidence="1" id="KW-0812">Transmembrane</keyword>
<comment type="caution">
    <text evidence="2">The sequence shown here is derived from an EMBL/GenBank/DDBJ whole genome shotgun (WGS) entry which is preliminary data.</text>
</comment>
<name>A0A841BJJ9_9ACTN</name>
<dbReference type="EMBL" id="JACHMN010000001">
    <property type="protein sequence ID" value="MBB5867805.1"/>
    <property type="molecule type" value="Genomic_DNA"/>
</dbReference>
<dbReference type="RefSeq" id="WP_184832990.1">
    <property type="nucleotide sequence ID" value="NZ_JACHMN010000001.1"/>
</dbReference>
<gene>
    <name evidence="2" type="ORF">F4553_001184</name>
</gene>
<organism evidence="2 3">
    <name type="scientific">Allocatelliglobosispora scoriae</name>
    <dbReference type="NCBI Taxonomy" id="643052"/>
    <lineage>
        <taxon>Bacteria</taxon>
        <taxon>Bacillati</taxon>
        <taxon>Actinomycetota</taxon>
        <taxon>Actinomycetes</taxon>
        <taxon>Micromonosporales</taxon>
        <taxon>Micromonosporaceae</taxon>
        <taxon>Allocatelliglobosispora</taxon>
    </lineage>
</organism>
<keyword evidence="3" id="KW-1185">Reference proteome</keyword>
<protein>
    <submittedName>
        <fullName evidence="2">Uncharacterized protein</fullName>
    </submittedName>
</protein>
<feature type="transmembrane region" description="Helical" evidence="1">
    <location>
        <begin position="69"/>
        <end position="88"/>
    </location>
</feature>
<feature type="transmembrane region" description="Helical" evidence="1">
    <location>
        <begin position="176"/>
        <end position="199"/>
    </location>
</feature>
<keyword evidence="1" id="KW-1133">Transmembrane helix</keyword>